<accession>A0ABQ4KI92</accession>
<dbReference type="Pfam" id="PF02613">
    <property type="entry name" value="Nitrate_red_del"/>
    <property type="match status" value="1"/>
</dbReference>
<sequence length="189" mass="22308">MIDLEKLYSYKSAFGFFSQLLSYPEKLHFHPKTLEGSFDSSHPAYDDVKTFWEMMHTFSLDEMEEYYTKTFDFEKHSALYMTYFKYEDGKERGQMLAKLKVLYEMYGLEMPANELSDYLPLICEFFYAAEWLEDPRSAQSFSILFSILEDGTWHLLKSLEKNTSPYFHLIRALRTTLKTCVIQGDATNA</sequence>
<gene>
    <name evidence="2" type="primary">narJ</name>
    <name evidence="2" type="ORF">J8TS2_19980</name>
</gene>
<protein>
    <submittedName>
        <fullName evidence="2">Nitrate reductase molybdenum cofactor assembly chaperone</fullName>
    </submittedName>
</protein>
<reference evidence="2 3" key="1">
    <citation type="submission" date="2021-03" db="EMBL/GenBank/DDBJ databases">
        <title>Antimicrobial resistance genes in bacteria isolated from Japanese honey, and their potential for conferring macrolide and lincosamide resistance in the American foulbrood pathogen Paenibacillus larvae.</title>
        <authorList>
            <person name="Okamoto M."/>
            <person name="Kumagai M."/>
            <person name="Kanamori H."/>
            <person name="Takamatsu D."/>
        </authorList>
    </citation>
    <scope>NUCLEOTIDE SEQUENCE [LARGE SCALE GENOMIC DNA]</scope>
    <source>
        <strain evidence="2 3">J8TS2</strain>
    </source>
</reference>
<dbReference type="Proteomes" id="UP000679950">
    <property type="component" value="Unassembled WGS sequence"/>
</dbReference>
<keyword evidence="3" id="KW-1185">Reference proteome</keyword>
<dbReference type="InterPro" id="IPR020945">
    <property type="entry name" value="DMSO/NO3_reduct_chaperone"/>
</dbReference>
<organism evidence="2 3">
    <name type="scientific">Lederbergia ruris</name>
    <dbReference type="NCBI Taxonomy" id="217495"/>
    <lineage>
        <taxon>Bacteria</taxon>
        <taxon>Bacillati</taxon>
        <taxon>Bacillota</taxon>
        <taxon>Bacilli</taxon>
        <taxon>Bacillales</taxon>
        <taxon>Bacillaceae</taxon>
        <taxon>Lederbergia</taxon>
    </lineage>
</organism>
<dbReference type="PANTHER" id="PTHR43680">
    <property type="entry name" value="NITRATE REDUCTASE MOLYBDENUM COFACTOR ASSEMBLY CHAPERONE"/>
    <property type="match status" value="1"/>
</dbReference>
<evidence type="ECO:0000313" key="2">
    <source>
        <dbReference type="EMBL" id="GIN57679.1"/>
    </source>
</evidence>
<dbReference type="PANTHER" id="PTHR43680:SF2">
    <property type="entry name" value="NITRATE REDUCTASE MOLYBDENUM COFACTOR ASSEMBLY CHAPERONE NARJ"/>
    <property type="match status" value="1"/>
</dbReference>
<evidence type="ECO:0000313" key="3">
    <source>
        <dbReference type="Proteomes" id="UP000679950"/>
    </source>
</evidence>
<dbReference type="InterPro" id="IPR036411">
    <property type="entry name" value="TorD-like_sf"/>
</dbReference>
<proteinExistence type="predicted"/>
<comment type="caution">
    <text evidence="2">The sequence shown here is derived from an EMBL/GenBank/DDBJ whole genome shotgun (WGS) entry which is preliminary data.</text>
</comment>
<dbReference type="NCBIfam" id="TIGR00684">
    <property type="entry name" value="narJ"/>
    <property type="match status" value="1"/>
</dbReference>
<dbReference type="SUPFAM" id="SSF89155">
    <property type="entry name" value="TorD-like"/>
    <property type="match status" value="1"/>
</dbReference>
<name>A0ABQ4KI92_9BACI</name>
<evidence type="ECO:0000256" key="1">
    <source>
        <dbReference type="ARBA" id="ARBA00023063"/>
    </source>
</evidence>
<keyword evidence="1" id="KW-0534">Nitrate assimilation</keyword>
<dbReference type="Gene3D" id="1.10.3480.10">
    <property type="entry name" value="TorD-like"/>
    <property type="match status" value="1"/>
</dbReference>
<dbReference type="RefSeq" id="WP_212966233.1">
    <property type="nucleotide sequence ID" value="NZ_BORB01000014.1"/>
</dbReference>
<dbReference type="InterPro" id="IPR003765">
    <property type="entry name" value="NO3_reductase_chaperone_NarJ"/>
</dbReference>
<dbReference type="EMBL" id="BORB01000014">
    <property type="protein sequence ID" value="GIN57679.1"/>
    <property type="molecule type" value="Genomic_DNA"/>
</dbReference>